<dbReference type="Gene3D" id="1.25.40.10">
    <property type="entry name" value="Tetratricopeptide repeat domain"/>
    <property type="match status" value="1"/>
</dbReference>
<dbReference type="InterPro" id="IPR011990">
    <property type="entry name" value="TPR-like_helical_dom_sf"/>
</dbReference>
<dbReference type="EMBL" id="KV454407">
    <property type="protein sequence ID" value="ODQ67263.1"/>
    <property type="molecule type" value="Genomic_DNA"/>
</dbReference>
<sequence length="371" mass="41614">MTANMEKVANLMESKNYEQAFTLVNTIIQQEPTSINAYLQKSVIARRLNRFQESLDSSEKAVILAHKIGRSLELGQAQLNRAIGLYHLGQFGNANFAIQLSKKVNKDSLPTLEIWEMKLTPKLESATDEEARVTISEIPSIKGFPIDHNPNTAPDNVSSISPDVAPTTDVRFDYYQNAQLMNVSLFIKNVPKDTAKITFSPTSVSLLYIDSSGTEHGYLYEPLYDTIVPEESSYRIFGTKVELYLKKSHAHVTWNSLLANGSGPEIAQSKRENVNEPKPTSTFSNDSSKTTSRIVKDWDKINLSDDEDDQQGGDPTKLFQQIYKDADDDTKRAMMKSYIESNGTALSTNWSSVGKKRVEIDPPSEMQAKKW</sequence>
<dbReference type="Gene3D" id="2.60.40.790">
    <property type="match status" value="1"/>
</dbReference>
<dbReference type="SUPFAM" id="SSF49764">
    <property type="entry name" value="HSP20-like chaperones"/>
    <property type="match status" value="1"/>
</dbReference>
<dbReference type="STRING" id="857566.A0A1E3PPA4"/>
<dbReference type="PROSITE" id="PS51048">
    <property type="entry name" value="SGS"/>
    <property type="match status" value="1"/>
</dbReference>
<dbReference type="AlphaFoldDB" id="A0A1E3PPA4"/>
<dbReference type="OrthoDB" id="1898560at2759"/>
<dbReference type="InterPro" id="IPR007699">
    <property type="entry name" value="SGS_dom"/>
</dbReference>
<dbReference type="Proteomes" id="UP000095009">
    <property type="component" value="Unassembled WGS sequence"/>
</dbReference>
<dbReference type="Pfam" id="PF04969">
    <property type="entry name" value="CS"/>
    <property type="match status" value="1"/>
</dbReference>
<organism evidence="5 6">
    <name type="scientific">Nadsonia fulvescens var. elongata DSM 6958</name>
    <dbReference type="NCBI Taxonomy" id="857566"/>
    <lineage>
        <taxon>Eukaryota</taxon>
        <taxon>Fungi</taxon>
        <taxon>Dikarya</taxon>
        <taxon>Ascomycota</taxon>
        <taxon>Saccharomycotina</taxon>
        <taxon>Dipodascomycetes</taxon>
        <taxon>Dipodascales</taxon>
        <taxon>Dipodascales incertae sedis</taxon>
        <taxon>Nadsonia</taxon>
    </lineage>
</organism>
<evidence type="ECO:0000259" key="4">
    <source>
        <dbReference type="PROSITE" id="PS51203"/>
    </source>
</evidence>
<dbReference type="InterPro" id="IPR007052">
    <property type="entry name" value="CS_dom"/>
</dbReference>
<evidence type="ECO:0000313" key="5">
    <source>
        <dbReference type="EMBL" id="ODQ67263.1"/>
    </source>
</evidence>
<dbReference type="SUPFAM" id="SSF48452">
    <property type="entry name" value="TPR-like"/>
    <property type="match status" value="1"/>
</dbReference>
<name>A0A1E3PPA4_9ASCO</name>
<protein>
    <submittedName>
        <fullName evidence="5">SGS-domain-containing protein</fullName>
    </submittedName>
</protein>
<accession>A0A1E3PPA4</accession>
<feature type="domain" description="SGS" evidence="3">
    <location>
        <begin position="287"/>
        <end position="371"/>
    </location>
</feature>
<evidence type="ECO:0000313" key="6">
    <source>
        <dbReference type="Proteomes" id="UP000095009"/>
    </source>
</evidence>
<feature type="region of interest" description="Disordered" evidence="2">
    <location>
        <begin position="266"/>
        <end position="290"/>
    </location>
</feature>
<dbReference type="PANTHER" id="PTHR45862">
    <property type="entry name" value="PROTEIN SGT1 HOMOLOG"/>
    <property type="match status" value="1"/>
</dbReference>
<evidence type="ECO:0000256" key="1">
    <source>
        <dbReference type="ARBA" id="ARBA00008509"/>
    </source>
</evidence>
<dbReference type="InterPro" id="IPR008978">
    <property type="entry name" value="HSP20-like_chaperone"/>
</dbReference>
<proteinExistence type="inferred from homology"/>
<evidence type="ECO:0000256" key="2">
    <source>
        <dbReference type="SAM" id="MobiDB-lite"/>
    </source>
</evidence>
<keyword evidence="6" id="KW-1185">Reference proteome</keyword>
<dbReference type="GO" id="GO:0051087">
    <property type="term" value="F:protein-folding chaperone binding"/>
    <property type="evidence" value="ECO:0007669"/>
    <property type="project" value="InterPro"/>
</dbReference>
<reference evidence="5 6" key="1">
    <citation type="journal article" date="2016" name="Proc. Natl. Acad. Sci. U.S.A.">
        <title>Comparative genomics of biotechnologically important yeasts.</title>
        <authorList>
            <person name="Riley R."/>
            <person name="Haridas S."/>
            <person name="Wolfe K.H."/>
            <person name="Lopes M.R."/>
            <person name="Hittinger C.T."/>
            <person name="Goeker M."/>
            <person name="Salamov A.A."/>
            <person name="Wisecaver J.H."/>
            <person name="Long T.M."/>
            <person name="Calvey C.H."/>
            <person name="Aerts A.L."/>
            <person name="Barry K.W."/>
            <person name="Choi C."/>
            <person name="Clum A."/>
            <person name="Coughlan A.Y."/>
            <person name="Deshpande S."/>
            <person name="Douglass A.P."/>
            <person name="Hanson S.J."/>
            <person name="Klenk H.-P."/>
            <person name="LaButti K.M."/>
            <person name="Lapidus A."/>
            <person name="Lindquist E.A."/>
            <person name="Lipzen A.M."/>
            <person name="Meier-Kolthoff J.P."/>
            <person name="Ohm R.A."/>
            <person name="Otillar R.P."/>
            <person name="Pangilinan J.L."/>
            <person name="Peng Y."/>
            <person name="Rokas A."/>
            <person name="Rosa C.A."/>
            <person name="Scheuner C."/>
            <person name="Sibirny A.A."/>
            <person name="Slot J.C."/>
            <person name="Stielow J.B."/>
            <person name="Sun H."/>
            <person name="Kurtzman C.P."/>
            <person name="Blackwell M."/>
            <person name="Grigoriev I.V."/>
            <person name="Jeffries T.W."/>
        </authorList>
    </citation>
    <scope>NUCLEOTIDE SEQUENCE [LARGE SCALE GENOMIC DNA]</scope>
    <source>
        <strain evidence="5 6">DSM 6958</strain>
    </source>
</reference>
<dbReference type="PROSITE" id="PS51203">
    <property type="entry name" value="CS"/>
    <property type="match status" value="1"/>
</dbReference>
<feature type="compositionally biased region" description="Polar residues" evidence="2">
    <location>
        <begin position="278"/>
        <end position="290"/>
    </location>
</feature>
<gene>
    <name evidence="5" type="ORF">NADFUDRAFT_49700</name>
</gene>
<evidence type="ECO:0000259" key="3">
    <source>
        <dbReference type="PROSITE" id="PS51048"/>
    </source>
</evidence>
<dbReference type="CDD" id="cd06466">
    <property type="entry name" value="p23_CS_SGT1_like"/>
    <property type="match status" value="1"/>
</dbReference>
<dbReference type="InterPro" id="IPR044563">
    <property type="entry name" value="Sgt1-like"/>
</dbReference>
<comment type="similarity">
    <text evidence="1">Belongs to the SGT1 family.</text>
</comment>
<dbReference type="Pfam" id="PF05002">
    <property type="entry name" value="SGS"/>
    <property type="match status" value="1"/>
</dbReference>
<feature type="domain" description="CS" evidence="4">
    <location>
        <begin position="167"/>
        <end position="258"/>
    </location>
</feature>